<evidence type="ECO:0000256" key="1">
    <source>
        <dbReference type="SAM" id="Phobius"/>
    </source>
</evidence>
<dbReference type="AlphaFoldDB" id="A0A494Y8H3"/>
<accession>A0A494Y8H3</accession>
<comment type="caution">
    <text evidence="2">The sequence shown here is derived from an EMBL/GenBank/DDBJ whole genome shotgun (WGS) entry which is preliminary data.</text>
</comment>
<evidence type="ECO:0000313" key="2">
    <source>
        <dbReference type="EMBL" id="RKP58972.1"/>
    </source>
</evidence>
<organism evidence="2 3">
    <name type="scientific">Pararobbsia silviterrae</name>
    <dbReference type="NCBI Taxonomy" id="1792498"/>
    <lineage>
        <taxon>Bacteria</taxon>
        <taxon>Pseudomonadati</taxon>
        <taxon>Pseudomonadota</taxon>
        <taxon>Betaproteobacteria</taxon>
        <taxon>Burkholderiales</taxon>
        <taxon>Burkholderiaceae</taxon>
        <taxon>Pararobbsia</taxon>
    </lineage>
</organism>
<keyword evidence="3" id="KW-1185">Reference proteome</keyword>
<feature type="transmembrane region" description="Helical" evidence="1">
    <location>
        <begin position="6"/>
        <end position="25"/>
    </location>
</feature>
<dbReference type="EMBL" id="RBZU01000001">
    <property type="protein sequence ID" value="RKP58972.1"/>
    <property type="molecule type" value="Genomic_DNA"/>
</dbReference>
<proteinExistence type="predicted"/>
<sequence>MSAAVSVGAILTGFVATALAILAALPNDSMMGRIRNSGYINELVPHLAQALYGCLAFSVLSLCAFFPMKDNAQLSTYWTTSWVMIGIFSSFAFVRVVSTLMRILRLP</sequence>
<feature type="transmembrane region" description="Helical" evidence="1">
    <location>
        <begin position="46"/>
        <end position="68"/>
    </location>
</feature>
<dbReference type="Proteomes" id="UP000270342">
    <property type="component" value="Unassembled WGS sequence"/>
</dbReference>
<gene>
    <name evidence="2" type="ORF">D7S86_03380</name>
</gene>
<protein>
    <submittedName>
        <fullName evidence="2">Uncharacterized protein</fullName>
    </submittedName>
</protein>
<keyword evidence="1" id="KW-1133">Transmembrane helix</keyword>
<reference evidence="2 3" key="1">
    <citation type="submission" date="2018-10" db="EMBL/GenBank/DDBJ databases">
        <title>Robbsia sp. DHC34, isolated from soil.</title>
        <authorList>
            <person name="Gao Z.-H."/>
            <person name="Qiu L.-H."/>
        </authorList>
    </citation>
    <scope>NUCLEOTIDE SEQUENCE [LARGE SCALE GENOMIC DNA]</scope>
    <source>
        <strain evidence="2 3">DHC34</strain>
    </source>
</reference>
<feature type="transmembrane region" description="Helical" evidence="1">
    <location>
        <begin position="80"/>
        <end position="104"/>
    </location>
</feature>
<keyword evidence="1" id="KW-0472">Membrane</keyword>
<keyword evidence="1" id="KW-0812">Transmembrane</keyword>
<name>A0A494Y8H3_9BURK</name>
<evidence type="ECO:0000313" key="3">
    <source>
        <dbReference type="Proteomes" id="UP000270342"/>
    </source>
</evidence>